<feature type="transmembrane region" description="Helical" evidence="2">
    <location>
        <begin position="205"/>
        <end position="227"/>
    </location>
</feature>
<dbReference type="EnsemblMetazoa" id="SCAU001227-RE">
    <property type="protein sequence ID" value="SCAU001227-PE"/>
    <property type="gene ID" value="SCAU001227"/>
</dbReference>
<evidence type="ECO:0000313" key="4">
    <source>
        <dbReference type="Proteomes" id="UP000095300"/>
    </source>
</evidence>
<keyword evidence="2" id="KW-1133">Transmembrane helix</keyword>
<dbReference type="Proteomes" id="UP000095300">
    <property type="component" value="Unassembled WGS sequence"/>
</dbReference>
<feature type="transmembrane region" description="Helical" evidence="2">
    <location>
        <begin position="32"/>
        <end position="52"/>
    </location>
</feature>
<dbReference type="KEGG" id="scac:106085913"/>
<sequence length="424" mass="48713">MLEDDKTRKNAIMELIKRYKEGKLTTSHVRKLNNFVICLMIMVAGISIVWSISIHKLSGDFYNGFIGAKLAFRERDFTQMDNREKDLLYHDLGRIINESYTEAALDDIKPDALIMPLSNDADKFATKKPKIRKIAHVFQTRNSNVPDAPSITTDDESAVDGDEKSTAPTKVPKVKFNIEKDRKYLSHMTIDIHQTRWNQNLAVQYIYGFPFLSEIVAIVWTAMCFIFQSGVKKQWGLPKPWRIVVPSIIMFSIMTVANLSYLILANGFIKTFCRELRENLSKPDAISCGDAMSVLRPIIRPHDFAHQVYLMLFKASYISAMVLWIIALLIMILRFVLAIDFQMVDIETSFDRELRESKYKDRDFVEVLLSSPQHQKPQQINIKDERNRSEDDFQSAKSHISEVATPLLDSVTTNMSLTGGERRT</sequence>
<dbReference type="EnsemblMetazoa" id="SCAU001227-RH">
    <property type="protein sequence ID" value="SCAU001227-PH"/>
    <property type="gene ID" value="SCAU001227"/>
</dbReference>
<organism evidence="3 4">
    <name type="scientific">Stomoxys calcitrans</name>
    <name type="common">Stable fly</name>
    <name type="synonym">Conops calcitrans</name>
    <dbReference type="NCBI Taxonomy" id="35570"/>
    <lineage>
        <taxon>Eukaryota</taxon>
        <taxon>Metazoa</taxon>
        <taxon>Ecdysozoa</taxon>
        <taxon>Arthropoda</taxon>
        <taxon>Hexapoda</taxon>
        <taxon>Insecta</taxon>
        <taxon>Pterygota</taxon>
        <taxon>Neoptera</taxon>
        <taxon>Endopterygota</taxon>
        <taxon>Diptera</taxon>
        <taxon>Brachycera</taxon>
        <taxon>Muscomorpha</taxon>
        <taxon>Muscoidea</taxon>
        <taxon>Muscidae</taxon>
        <taxon>Stomoxys</taxon>
    </lineage>
</organism>
<gene>
    <name evidence="3" type="primary">106085913</name>
</gene>
<keyword evidence="4" id="KW-1185">Reference proteome</keyword>
<dbReference type="VEuPathDB" id="VectorBase:SCAU001227"/>
<dbReference type="AlphaFoldDB" id="A0A1I8NQT9"/>
<dbReference type="OrthoDB" id="8173371at2759"/>
<keyword evidence="2" id="KW-0812">Transmembrane</keyword>
<dbReference type="EnsemblMetazoa" id="SCAU001227-RJ">
    <property type="protein sequence ID" value="SCAU001227-PJ"/>
    <property type="gene ID" value="SCAU001227"/>
</dbReference>
<keyword evidence="2" id="KW-0472">Membrane</keyword>
<feature type="transmembrane region" description="Helical" evidence="2">
    <location>
        <begin position="248"/>
        <end position="269"/>
    </location>
</feature>
<protein>
    <submittedName>
        <fullName evidence="3">Uncharacterized protein</fullName>
    </submittedName>
</protein>
<evidence type="ECO:0000313" key="3">
    <source>
        <dbReference type="EnsemblMetazoa" id="SCAU001227-PJ"/>
    </source>
</evidence>
<accession>A0A1I8NQT9</accession>
<feature type="compositionally biased region" description="Polar residues" evidence="1">
    <location>
        <begin position="372"/>
        <end position="381"/>
    </location>
</feature>
<evidence type="ECO:0000256" key="2">
    <source>
        <dbReference type="SAM" id="Phobius"/>
    </source>
</evidence>
<feature type="transmembrane region" description="Helical" evidence="2">
    <location>
        <begin position="317"/>
        <end position="337"/>
    </location>
</feature>
<name>A0A1I8NQT9_STOCA</name>
<dbReference type="EnsemblMetazoa" id="SCAU001227-RG">
    <property type="protein sequence ID" value="SCAU001227-PG"/>
    <property type="gene ID" value="SCAU001227"/>
</dbReference>
<dbReference type="EnsemblMetazoa" id="SCAU001227-RD">
    <property type="protein sequence ID" value="SCAU001227-PD"/>
    <property type="gene ID" value="SCAU001227"/>
</dbReference>
<proteinExistence type="predicted"/>
<evidence type="ECO:0000256" key="1">
    <source>
        <dbReference type="SAM" id="MobiDB-lite"/>
    </source>
</evidence>
<reference evidence="4" key="1">
    <citation type="submission" date="2015-05" db="EMBL/GenBank/DDBJ databases">
        <authorList>
            <person name="Wilson R.K."/>
            <person name="Warren W.C."/>
            <person name="Olafson P."/>
        </authorList>
    </citation>
    <scope>NUCLEOTIDE SEQUENCE [LARGE SCALE GENOMIC DNA]</scope>
    <source>
        <strain evidence="4">USDA</strain>
    </source>
</reference>
<dbReference type="STRING" id="35570.A0A1I8NQT9"/>
<feature type="compositionally biased region" description="Basic and acidic residues" evidence="1">
    <location>
        <begin position="382"/>
        <end position="391"/>
    </location>
</feature>
<feature type="region of interest" description="Disordered" evidence="1">
    <location>
        <begin position="372"/>
        <end position="395"/>
    </location>
</feature>
<feature type="region of interest" description="Disordered" evidence="1">
    <location>
        <begin position="145"/>
        <end position="168"/>
    </location>
</feature>
<reference evidence="3" key="2">
    <citation type="submission" date="2020-05" db="UniProtKB">
        <authorList>
            <consortium name="EnsemblMetazoa"/>
        </authorList>
    </citation>
    <scope>IDENTIFICATION</scope>
    <source>
        <strain evidence="3">USDA</strain>
    </source>
</reference>